<dbReference type="Gene3D" id="3.90.400.10">
    <property type="entry name" value="Oligo-1,6-glucosidase, Domain 2"/>
    <property type="match status" value="1"/>
</dbReference>
<dbReference type="eggNOG" id="COG0366">
    <property type="taxonomic scope" value="Bacteria"/>
</dbReference>
<dbReference type="SUPFAM" id="SSF51445">
    <property type="entry name" value="(Trans)glycosidases"/>
    <property type="match status" value="1"/>
</dbReference>
<keyword evidence="6" id="KW-1185">Reference proteome</keyword>
<gene>
    <name evidence="5" type="ORF">M2A_0570</name>
</gene>
<name>A0A081B7Q3_9HYPH</name>
<evidence type="ECO:0000256" key="1">
    <source>
        <dbReference type="ARBA" id="ARBA00008061"/>
    </source>
</evidence>
<evidence type="ECO:0000313" key="6">
    <source>
        <dbReference type="Proteomes" id="UP000028702"/>
    </source>
</evidence>
<comment type="similarity">
    <text evidence="1">Belongs to the glycosyl hydrolase 13 family.</text>
</comment>
<dbReference type="AlphaFoldDB" id="A0A081B7Q3"/>
<keyword evidence="2" id="KW-0378">Hydrolase</keyword>
<dbReference type="GO" id="GO:0004556">
    <property type="term" value="F:alpha-amylase activity"/>
    <property type="evidence" value="ECO:0007669"/>
    <property type="project" value="TreeGrafter"/>
</dbReference>
<comment type="caution">
    <text evidence="5">The sequence shown here is derived from an EMBL/GenBank/DDBJ whole genome shotgun (WGS) entry which is preliminary data.</text>
</comment>
<dbReference type="PANTHER" id="PTHR10357:SF179">
    <property type="entry name" value="NEUTRAL AND BASIC AMINO ACID TRANSPORT PROTEIN RBAT"/>
    <property type="match status" value="1"/>
</dbReference>
<evidence type="ECO:0000256" key="2">
    <source>
        <dbReference type="ARBA" id="ARBA00022801"/>
    </source>
</evidence>
<dbReference type="InterPro" id="IPR045857">
    <property type="entry name" value="O16G_dom_2"/>
</dbReference>
<evidence type="ECO:0000313" key="5">
    <source>
        <dbReference type="EMBL" id="GAK44071.1"/>
    </source>
</evidence>
<protein>
    <submittedName>
        <fullName evidence="5">Alpha amylase catalytic subunit</fullName>
    </submittedName>
</protein>
<dbReference type="SMART" id="SM00642">
    <property type="entry name" value="Aamy"/>
    <property type="match status" value="1"/>
</dbReference>
<dbReference type="GO" id="GO:0009313">
    <property type="term" value="P:oligosaccharide catabolic process"/>
    <property type="evidence" value="ECO:0007669"/>
    <property type="project" value="TreeGrafter"/>
</dbReference>
<dbReference type="PANTHER" id="PTHR10357">
    <property type="entry name" value="ALPHA-AMYLASE FAMILY MEMBER"/>
    <property type="match status" value="1"/>
</dbReference>
<dbReference type="FunFam" id="3.90.400.10:FF:000002">
    <property type="entry name" value="Sucrose isomerase"/>
    <property type="match status" value="1"/>
</dbReference>
<dbReference type="Pfam" id="PF00128">
    <property type="entry name" value="Alpha-amylase"/>
    <property type="match status" value="1"/>
</dbReference>
<dbReference type="CDD" id="cd11330">
    <property type="entry name" value="AmyAc_OligoGlu"/>
    <property type="match status" value="1"/>
</dbReference>
<evidence type="ECO:0000259" key="4">
    <source>
        <dbReference type="SMART" id="SM00642"/>
    </source>
</evidence>
<dbReference type="InterPro" id="IPR006047">
    <property type="entry name" value="GH13_cat_dom"/>
</dbReference>
<accession>A0A081B7Q3</accession>
<dbReference type="InterPro" id="IPR017853">
    <property type="entry name" value="GH"/>
</dbReference>
<feature type="domain" description="Glycosyl hydrolase family 13 catalytic" evidence="4">
    <location>
        <begin position="19"/>
        <end position="405"/>
    </location>
</feature>
<dbReference type="Gene3D" id="3.20.20.80">
    <property type="entry name" value="Glycosidases"/>
    <property type="match status" value="1"/>
</dbReference>
<dbReference type="RefSeq" id="WP_045442722.1">
    <property type="nucleotide sequence ID" value="NZ_BBIO01000002.1"/>
</dbReference>
<proteinExistence type="inferred from homology"/>
<reference evidence="5 6" key="1">
    <citation type="submission" date="2014-07" db="EMBL/GenBank/DDBJ databases">
        <title>Tepidicaulis marinum gen. nov., sp. nov., a novel marine bacterium denitrifying nitrate to nitrous oxide strictly under microaerobic conditions.</title>
        <authorList>
            <person name="Takeuchi M."/>
            <person name="Yamagishi T."/>
            <person name="Kamagata Y."/>
            <person name="Oshima K."/>
            <person name="Hattori M."/>
            <person name="Katayama T."/>
            <person name="Hanada S."/>
            <person name="Tamaki H."/>
            <person name="Marumo K."/>
            <person name="Maeda H."/>
            <person name="Nedachi M."/>
            <person name="Iwasaki W."/>
            <person name="Suwa Y."/>
            <person name="Sakata S."/>
        </authorList>
    </citation>
    <scope>NUCLEOTIDE SEQUENCE [LARGE SCALE GENOMIC DNA]</scope>
    <source>
        <strain evidence="5 6">MA2</strain>
    </source>
</reference>
<evidence type="ECO:0000256" key="3">
    <source>
        <dbReference type="ARBA" id="ARBA00023295"/>
    </source>
</evidence>
<sequence>MNDVTGGQQAWWKGAIVYQIYPRSFCDTNGDGIGDLAGLRSKLDYVEKLGADALWLSPVYPSPDRDYGYDVSDYCDIDPKFGTLAEFGMLVKDLHGRGLKLILDQVLSHTSDQHPWFQESLLSRDNAKKDWYVWAEAKEDGTVPNNWLSAFGGAAWSWHPLRRQYYFHKFLRQQPKLNFHNKDVVKAVMDVLRFWLERGVDGFRLDVANSFVHDEKLTDNPPLPMEERTFLDWAHAPRLQRHIHDANTLENERSMREVRRVMDEYEGSWAFGEFSEEPKRLPLYAGEPDKLHTGYTFHFLESWSFEPATFRAYYEDVLAAVPDLWPCVTFSNHDVIRTVTRWGGGAGDDELAKLCLLILLTLRGTVLMYQGEELGLPEADLAREDIKDPVGDLYFPFAKGRDGCRTPMPWEEGKPHAGFTSGKPWLPMPESHLTRSVEAQEKDLTSVLHFTRAAIALRKSDAALTWGAIRFEEGPDGVLIYERAYEGEKRRCLFNLTREARRVPAQGEVLFQTGVGSLSEGMLELGAHAGVVMKV</sequence>
<organism evidence="5 6">
    <name type="scientific">Tepidicaulis marinus</name>
    <dbReference type="NCBI Taxonomy" id="1333998"/>
    <lineage>
        <taxon>Bacteria</taxon>
        <taxon>Pseudomonadati</taxon>
        <taxon>Pseudomonadota</taxon>
        <taxon>Alphaproteobacteria</taxon>
        <taxon>Hyphomicrobiales</taxon>
        <taxon>Parvibaculaceae</taxon>
        <taxon>Tepidicaulis</taxon>
    </lineage>
</organism>
<dbReference type="EMBL" id="BBIO01000002">
    <property type="protein sequence ID" value="GAK44071.1"/>
    <property type="molecule type" value="Genomic_DNA"/>
</dbReference>
<keyword evidence="3" id="KW-0326">Glycosidase</keyword>
<dbReference type="Proteomes" id="UP000028702">
    <property type="component" value="Unassembled WGS sequence"/>
</dbReference>
<dbReference type="STRING" id="1333998.M2A_0570"/>